<feature type="binding site" evidence="1">
    <location>
        <begin position="100"/>
        <end position="103"/>
    </location>
    <ligand>
        <name>substrate</name>
    </ligand>
</feature>
<dbReference type="Pfam" id="PF03737">
    <property type="entry name" value="RraA-like"/>
    <property type="match status" value="1"/>
</dbReference>
<keyword evidence="3" id="KW-1185">Reference proteome</keyword>
<dbReference type="PANTHER" id="PTHR33254:SF16">
    <property type="entry name" value="BLR3842 PROTEIN"/>
    <property type="match status" value="1"/>
</dbReference>
<proteinExistence type="predicted"/>
<dbReference type="Proteomes" id="UP000593594">
    <property type="component" value="Chromosome"/>
</dbReference>
<dbReference type="InterPro" id="IPR005493">
    <property type="entry name" value="RraA/RraA-like"/>
</dbReference>
<evidence type="ECO:0000256" key="1">
    <source>
        <dbReference type="PIRSR" id="PIRSR605493-1"/>
    </source>
</evidence>
<name>A0A7S8C3Z9_9HYPH</name>
<dbReference type="CDD" id="cd16841">
    <property type="entry name" value="RraA_family"/>
    <property type="match status" value="1"/>
</dbReference>
<dbReference type="InterPro" id="IPR036704">
    <property type="entry name" value="RraA/RraA-like_sf"/>
</dbReference>
<feature type="binding site" evidence="1">
    <location>
        <position position="122"/>
    </location>
    <ligand>
        <name>substrate</name>
    </ligand>
</feature>
<dbReference type="Gene3D" id="3.50.30.40">
    <property type="entry name" value="Ribonuclease E inhibitor RraA/RraA-like"/>
    <property type="match status" value="1"/>
</dbReference>
<evidence type="ECO:0000313" key="3">
    <source>
        <dbReference type="Proteomes" id="UP000593594"/>
    </source>
</evidence>
<dbReference type="RefSeq" id="WP_213164172.1">
    <property type="nucleotide sequence ID" value="NZ_CP058214.1"/>
</dbReference>
<reference evidence="2 3" key="1">
    <citation type="submission" date="2020-06" db="EMBL/GenBank/DDBJ databases">
        <title>Genome sequence of 2 isolates from Red Sea Mangroves.</title>
        <authorList>
            <person name="Sefrji F."/>
            <person name="Michoud G."/>
            <person name="Merlino G."/>
            <person name="Daffonchio D."/>
        </authorList>
    </citation>
    <scope>NUCLEOTIDE SEQUENCE [LARGE SCALE GENOMIC DNA]</scope>
    <source>
        <strain evidence="2 3">R1DC25</strain>
    </source>
</reference>
<feature type="binding site" evidence="1">
    <location>
        <position position="123"/>
    </location>
    <ligand>
        <name>substrate</name>
    </ligand>
</feature>
<sequence>MASTAFDFETLKTILYSSVISDVLDGLGYRDQAMLPFMRPLDDDHVLFGRARTGLFMNTYAVAEGENPYEVEIALIDDLGTDDIVVLGCGGPTTRIAPWGELLTTAALARGATGCVTDGLVRDVRQVRALDFPVVHGGIGPLDSKGRGKMMARDIPIECGGARVEPGDLIFADVDGVVVIPSDVAEEAVSAARAKIEGEDKTREELRRGLTLGEVYEKYGVL</sequence>
<dbReference type="PANTHER" id="PTHR33254">
    <property type="entry name" value="4-HYDROXY-4-METHYL-2-OXOGLUTARATE ALDOLASE 3-RELATED"/>
    <property type="match status" value="1"/>
</dbReference>
<protein>
    <submittedName>
        <fullName evidence="2">RraA family protein</fullName>
    </submittedName>
</protein>
<keyword evidence="1" id="KW-0460">Magnesium</keyword>
<comment type="cofactor">
    <cofactor evidence="1">
        <name>Mg(2+)</name>
        <dbReference type="ChEBI" id="CHEBI:18420"/>
    </cofactor>
</comment>
<dbReference type="AlphaFoldDB" id="A0A7S8C3Z9"/>
<dbReference type="SUPFAM" id="SSF89562">
    <property type="entry name" value="RraA-like"/>
    <property type="match status" value="1"/>
</dbReference>
<keyword evidence="1" id="KW-0479">Metal-binding</keyword>
<evidence type="ECO:0000313" key="2">
    <source>
        <dbReference type="EMBL" id="QPC42933.1"/>
    </source>
</evidence>
<dbReference type="KEGG" id="kmn:HW532_09665"/>
<dbReference type="EMBL" id="CP058214">
    <property type="protein sequence ID" value="QPC42933.1"/>
    <property type="molecule type" value="Genomic_DNA"/>
</dbReference>
<gene>
    <name evidence="2" type="ORF">HW532_09665</name>
</gene>
<accession>A0A7S8C3Z9</accession>
<dbReference type="GO" id="GO:0046872">
    <property type="term" value="F:metal ion binding"/>
    <property type="evidence" value="ECO:0007669"/>
    <property type="project" value="UniProtKB-KW"/>
</dbReference>
<organism evidence="2 3">
    <name type="scientific">Kaustia mangrovi</name>
    <dbReference type="NCBI Taxonomy" id="2593653"/>
    <lineage>
        <taxon>Bacteria</taxon>
        <taxon>Pseudomonadati</taxon>
        <taxon>Pseudomonadota</taxon>
        <taxon>Alphaproteobacteria</taxon>
        <taxon>Hyphomicrobiales</taxon>
        <taxon>Parvibaculaceae</taxon>
        <taxon>Kaustia</taxon>
    </lineage>
</organism>